<sequence>MNKTYRIINPGYDNQAKQFIRAQGNFLFDQNDQPFIDLVMGAGSLILGHSDKVVVEKIKQQSEKSSLFLQNNPSVQALSNKVAQLIPCELINQIYCNTGSEATQRAVRLARAATGKTHIASFQGGWHGMNEWTLLDDGGRFGQSTVRADNGIPKVALEYSLLLPYNDDAVWQIIDKNAKQLAAIIIEPLQGSNPQPDIYPFLSKLTEYCQNLGILVIFDEIITGFRVDPGGAASLMNLKPDIVTYGKVLGGGLPLGLVAFTEQVFAKTFADKNKQILTGGTFSANPISATAGLATLEQLTPQTYAKIKGLTSFFLNELNQAFQNNNINFHADGSGSINRIYFTDQKIKNRQQRDGFEISAEKQTKFRALMVQQGVLWPTNGIVCMPASQK</sequence>
<dbReference type="Proteomes" id="UP000006263">
    <property type="component" value="Unassembled WGS sequence"/>
</dbReference>
<dbReference type="PANTHER" id="PTHR43713:SF3">
    <property type="entry name" value="GLUTAMATE-1-SEMIALDEHYDE 2,1-AMINOMUTASE 1, CHLOROPLASTIC-RELATED"/>
    <property type="match status" value="1"/>
</dbReference>
<keyword evidence="2 3" id="KW-0663">Pyridoxal phosphate</keyword>
<evidence type="ECO:0000256" key="1">
    <source>
        <dbReference type="ARBA" id="ARBA00001933"/>
    </source>
</evidence>
<dbReference type="Gene3D" id="3.40.640.10">
    <property type="entry name" value="Type I PLP-dependent aspartate aminotransferase-like (Major domain)"/>
    <property type="match status" value="1"/>
</dbReference>
<dbReference type="PANTHER" id="PTHR43713">
    <property type="entry name" value="GLUTAMATE-1-SEMIALDEHYDE 2,1-AMINOMUTASE"/>
    <property type="match status" value="1"/>
</dbReference>
<dbReference type="Gene3D" id="3.90.1150.10">
    <property type="entry name" value="Aspartate Aminotransferase, domain 1"/>
    <property type="match status" value="1"/>
</dbReference>
<dbReference type="InterPro" id="IPR015422">
    <property type="entry name" value="PyrdxlP-dep_Trfase_small"/>
</dbReference>
<comment type="cofactor">
    <cofactor evidence="1">
        <name>pyridoxal 5'-phosphate</name>
        <dbReference type="ChEBI" id="CHEBI:597326"/>
    </cofactor>
</comment>
<dbReference type="GO" id="GO:0008483">
    <property type="term" value="F:transaminase activity"/>
    <property type="evidence" value="ECO:0007669"/>
    <property type="project" value="InterPro"/>
</dbReference>
<organism evidence="4 5">
    <name type="scientific">Paraglaciecola mesophila KMM 241</name>
    <dbReference type="NCBI Taxonomy" id="1128912"/>
    <lineage>
        <taxon>Bacteria</taxon>
        <taxon>Pseudomonadati</taxon>
        <taxon>Pseudomonadota</taxon>
        <taxon>Gammaproteobacteria</taxon>
        <taxon>Alteromonadales</taxon>
        <taxon>Alteromonadaceae</taxon>
        <taxon>Paraglaciecola</taxon>
    </lineage>
</organism>
<name>K6YLN3_9ALTE</name>
<evidence type="ECO:0000313" key="5">
    <source>
        <dbReference type="Proteomes" id="UP000006263"/>
    </source>
</evidence>
<dbReference type="AlphaFoldDB" id="K6YLN3"/>
<dbReference type="PROSITE" id="PS00600">
    <property type="entry name" value="AA_TRANSFER_CLASS_3"/>
    <property type="match status" value="1"/>
</dbReference>
<dbReference type="InterPro" id="IPR049704">
    <property type="entry name" value="Aminotrans_3_PPA_site"/>
</dbReference>
<dbReference type="EMBL" id="BAEP01000054">
    <property type="protein sequence ID" value="GAC24891.1"/>
    <property type="molecule type" value="Genomic_DNA"/>
</dbReference>
<dbReference type="SUPFAM" id="SSF53383">
    <property type="entry name" value="PLP-dependent transferases"/>
    <property type="match status" value="1"/>
</dbReference>
<proteinExistence type="inferred from homology"/>
<protein>
    <recommendedName>
        <fullName evidence="6">Glutamate-1-semialdehyde 2,1-aminomutase</fullName>
    </recommendedName>
</protein>
<comment type="caution">
    <text evidence="4">The sequence shown here is derived from an EMBL/GenBank/DDBJ whole genome shotgun (WGS) entry which is preliminary data.</text>
</comment>
<dbReference type="InterPro" id="IPR005814">
    <property type="entry name" value="Aminotrans_3"/>
</dbReference>
<comment type="similarity">
    <text evidence="3">Belongs to the class-III pyridoxal-phosphate-dependent aminotransferase family.</text>
</comment>
<evidence type="ECO:0008006" key="6">
    <source>
        <dbReference type="Google" id="ProtNLM"/>
    </source>
</evidence>
<accession>K6YLN3</accession>
<dbReference type="eggNOG" id="COG0001">
    <property type="taxonomic scope" value="Bacteria"/>
</dbReference>
<dbReference type="Pfam" id="PF00202">
    <property type="entry name" value="Aminotran_3"/>
    <property type="match status" value="1"/>
</dbReference>
<dbReference type="GO" id="GO:0030170">
    <property type="term" value="F:pyridoxal phosphate binding"/>
    <property type="evidence" value="ECO:0007669"/>
    <property type="project" value="InterPro"/>
</dbReference>
<reference evidence="4 5" key="1">
    <citation type="journal article" date="2017" name="Antonie Van Leeuwenhoek">
        <title>Rhizobium rhizosphaerae sp. nov., a novel species isolated from rice rhizosphere.</title>
        <authorList>
            <person name="Zhao J.J."/>
            <person name="Zhang J."/>
            <person name="Zhang R.J."/>
            <person name="Zhang C.W."/>
            <person name="Yin H.Q."/>
            <person name="Zhang X.X."/>
        </authorList>
    </citation>
    <scope>NUCLEOTIDE SEQUENCE [LARGE SCALE GENOMIC DNA]</scope>
    <source>
        <strain evidence="4 5">KMM 241</strain>
    </source>
</reference>
<gene>
    <name evidence="4" type="ORF">GMES_2596</name>
</gene>
<evidence type="ECO:0000256" key="2">
    <source>
        <dbReference type="ARBA" id="ARBA00022898"/>
    </source>
</evidence>
<dbReference type="OrthoDB" id="9801052at2"/>
<dbReference type="InterPro" id="IPR015424">
    <property type="entry name" value="PyrdxlP-dep_Trfase"/>
</dbReference>
<dbReference type="InterPro" id="IPR015421">
    <property type="entry name" value="PyrdxlP-dep_Trfase_major"/>
</dbReference>
<dbReference type="RefSeq" id="WP_006993042.1">
    <property type="nucleotide sequence ID" value="NZ_BAEP01000054.1"/>
</dbReference>
<evidence type="ECO:0000256" key="3">
    <source>
        <dbReference type="RuleBase" id="RU003560"/>
    </source>
</evidence>
<evidence type="ECO:0000313" key="4">
    <source>
        <dbReference type="EMBL" id="GAC24891.1"/>
    </source>
</evidence>